<evidence type="ECO:0000256" key="2">
    <source>
        <dbReference type="ARBA" id="ARBA00023015"/>
    </source>
</evidence>
<keyword evidence="4" id="KW-0804">Transcription</keyword>
<dbReference type="GO" id="GO:0003700">
    <property type="term" value="F:DNA-binding transcription factor activity"/>
    <property type="evidence" value="ECO:0007669"/>
    <property type="project" value="InterPro"/>
</dbReference>
<dbReference type="EMBL" id="CADCVX010000173">
    <property type="protein sequence ID" value="CAA9494951.1"/>
    <property type="molecule type" value="Genomic_DNA"/>
</dbReference>
<evidence type="ECO:0000259" key="5">
    <source>
        <dbReference type="PROSITE" id="PS50931"/>
    </source>
</evidence>
<dbReference type="CDD" id="cd08471">
    <property type="entry name" value="PBP2_CrgA_like_2"/>
    <property type="match status" value="1"/>
</dbReference>
<evidence type="ECO:0000256" key="4">
    <source>
        <dbReference type="ARBA" id="ARBA00023163"/>
    </source>
</evidence>
<sequence>MDRLDAMQAFVAVAAQGSFAEAARRLHLSPSAVTRAVASLEARLGQTLIRRTTRSVRLTPQGEGYLEHCRTILQELEAAERQVRGEGAEPRGLLTVAAPVLFGRLHVLPVVTALLKAHPSLSIRLTLSDRLALLVDEGVDVAVRIGALADSALFSTRLGEVERVTVASPAYLESREEPGAPADLAQHDIIGFENVDHNDAWRFGDVAVRVRPRLWVNSAEAALDAAIEGAGITRALSYQADAAIRSGRLRRILEAFGSAPSPVSAVHFERRDASANVAAFVRAAQEAITLPAVP</sequence>
<dbReference type="Gene3D" id="1.10.10.10">
    <property type="entry name" value="Winged helix-like DNA-binding domain superfamily/Winged helix DNA-binding domain"/>
    <property type="match status" value="1"/>
</dbReference>
<dbReference type="PANTHER" id="PTHR30537">
    <property type="entry name" value="HTH-TYPE TRANSCRIPTIONAL REGULATOR"/>
    <property type="match status" value="1"/>
</dbReference>
<dbReference type="InterPro" id="IPR036388">
    <property type="entry name" value="WH-like_DNA-bd_sf"/>
</dbReference>
<evidence type="ECO:0000256" key="1">
    <source>
        <dbReference type="ARBA" id="ARBA00009437"/>
    </source>
</evidence>
<feature type="domain" description="HTH lysR-type" evidence="5">
    <location>
        <begin position="1"/>
        <end position="59"/>
    </location>
</feature>
<dbReference type="Pfam" id="PF03466">
    <property type="entry name" value="LysR_substrate"/>
    <property type="match status" value="1"/>
</dbReference>
<keyword evidence="2" id="KW-0805">Transcription regulation</keyword>
<dbReference type="InterPro" id="IPR058163">
    <property type="entry name" value="LysR-type_TF_proteobact-type"/>
</dbReference>
<evidence type="ECO:0000256" key="3">
    <source>
        <dbReference type="ARBA" id="ARBA00023125"/>
    </source>
</evidence>
<dbReference type="InterPro" id="IPR005119">
    <property type="entry name" value="LysR_subst-bd"/>
</dbReference>
<dbReference type="InterPro" id="IPR000847">
    <property type="entry name" value="LysR_HTH_N"/>
</dbReference>
<keyword evidence="3" id="KW-0238">DNA-binding</keyword>
<dbReference type="AlphaFoldDB" id="A0A6J4SG16"/>
<dbReference type="GO" id="GO:0006351">
    <property type="term" value="P:DNA-templated transcription"/>
    <property type="evidence" value="ECO:0007669"/>
    <property type="project" value="TreeGrafter"/>
</dbReference>
<dbReference type="GO" id="GO:0043565">
    <property type="term" value="F:sequence-specific DNA binding"/>
    <property type="evidence" value="ECO:0007669"/>
    <property type="project" value="TreeGrafter"/>
</dbReference>
<organism evidence="6">
    <name type="scientific">uncultured Sphingomonadaceae bacterium</name>
    <dbReference type="NCBI Taxonomy" id="169976"/>
    <lineage>
        <taxon>Bacteria</taxon>
        <taxon>Pseudomonadati</taxon>
        <taxon>Pseudomonadota</taxon>
        <taxon>Alphaproteobacteria</taxon>
        <taxon>Sphingomonadales</taxon>
        <taxon>Sphingomonadaceae</taxon>
        <taxon>environmental samples</taxon>
    </lineage>
</organism>
<reference evidence="6" key="1">
    <citation type="submission" date="2020-02" db="EMBL/GenBank/DDBJ databases">
        <authorList>
            <person name="Meier V. D."/>
        </authorList>
    </citation>
    <scope>NUCLEOTIDE SEQUENCE</scope>
    <source>
        <strain evidence="6">AVDCRST_MAG91</strain>
    </source>
</reference>
<dbReference type="Gene3D" id="3.40.190.290">
    <property type="match status" value="1"/>
</dbReference>
<evidence type="ECO:0000313" key="6">
    <source>
        <dbReference type="EMBL" id="CAA9494951.1"/>
    </source>
</evidence>
<dbReference type="Pfam" id="PF00126">
    <property type="entry name" value="HTH_1"/>
    <property type="match status" value="1"/>
</dbReference>
<comment type="similarity">
    <text evidence="1">Belongs to the LysR transcriptional regulatory family.</text>
</comment>
<dbReference type="SUPFAM" id="SSF46785">
    <property type="entry name" value="Winged helix' DNA-binding domain"/>
    <property type="match status" value="1"/>
</dbReference>
<accession>A0A6J4SG16</accession>
<name>A0A6J4SG16_9SPHN</name>
<dbReference type="PROSITE" id="PS50931">
    <property type="entry name" value="HTH_LYSR"/>
    <property type="match status" value="1"/>
</dbReference>
<protein>
    <submittedName>
        <fullName evidence="6">Transcriptional regulator, LysR family</fullName>
    </submittedName>
</protein>
<dbReference type="InterPro" id="IPR036390">
    <property type="entry name" value="WH_DNA-bd_sf"/>
</dbReference>
<proteinExistence type="inferred from homology"/>
<dbReference type="PANTHER" id="PTHR30537:SF5">
    <property type="entry name" value="HTH-TYPE TRANSCRIPTIONAL ACTIVATOR TTDR-RELATED"/>
    <property type="match status" value="1"/>
</dbReference>
<dbReference type="FunFam" id="1.10.10.10:FF:000001">
    <property type="entry name" value="LysR family transcriptional regulator"/>
    <property type="match status" value="1"/>
</dbReference>
<dbReference type="SUPFAM" id="SSF53850">
    <property type="entry name" value="Periplasmic binding protein-like II"/>
    <property type="match status" value="1"/>
</dbReference>
<gene>
    <name evidence="6" type="ORF">AVDCRST_MAG91-738</name>
</gene>